<accession>A0ABW5W9D4</accession>
<name>A0ABW5W9D4_9PSEU</name>
<dbReference type="PROSITE" id="PS51257">
    <property type="entry name" value="PROKAR_LIPOPROTEIN"/>
    <property type="match status" value="1"/>
</dbReference>
<dbReference type="Proteomes" id="UP001597478">
    <property type="component" value="Unassembled WGS sequence"/>
</dbReference>
<feature type="chain" id="PRO_5045222662" evidence="2">
    <location>
        <begin position="29"/>
        <end position="217"/>
    </location>
</feature>
<protein>
    <submittedName>
        <fullName evidence="3">DUF3558 domain-containing protein</fullName>
    </submittedName>
</protein>
<evidence type="ECO:0000313" key="3">
    <source>
        <dbReference type="EMBL" id="MFD2799580.1"/>
    </source>
</evidence>
<feature type="region of interest" description="Disordered" evidence="1">
    <location>
        <begin position="22"/>
        <end position="75"/>
    </location>
</feature>
<evidence type="ECO:0000256" key="1">
    <source>
        <dbReference type="SAM" id="MobiDB-lite"/>
    </source>
</evidence>
<dbReference type="InterPro" id="IPR024520">
    <property type="entry name" value="DUF3558"/>
</dbReference>
<keyword evidence="2" id="KW-0732">Signal</keyword>
<evidence type="ECO:0000256" key="2">
    <source>
        <dbReference type="SAM" id="SignalP"/>
    </source>
</evidence>
<comment type="caution">
    <text evidence="3">The sequence shown here is derived from an EMBL/GenBank/DDBJ whole genome shotgun (WGS) entry which is preliminary data.</text>
</comment>
<gene>
    <name evidence="3" type="ORF">ACFS2C_09255</name>
</gene>
<feature type="region of interest" description="Disordered" evidence="1">
    <location>
        <begin position="89"/>
        <end position="109"/>
    </location>
</feature>
<feature type="signal peptide" evidence="2">
    <location>
        <begin position="1"/>
        <end position="28"/>
    </location>
</feature>
<sequence>MTRKVAALTAVAAVLLVAGCSESSPGRAAPISQPSGAVHPPGSAEPSSPQSSASALPYSGAPAVNDPLPESVVSGDPCEALTRQQIEQALGENAPEGTPKETEAGPGCNWQDSQSGAGFTVFFSNVTGQGLSAYYANTQPQVKVWRELPPIEGFPAVAYKTADDDLICSVAVGLADEFAVDVVGGLGRAADNQVDPCDAMQALAALVVQNLRQKAGR</sequence>
<feature type="compositionally biased region" description="Low complexity" evidence="1">
    <location>
        <begin position="40"/>
        <end position="59"/>
    </location>
</feature>
<evidence type="ECO:0000313" key="4">
    <source>
        <dbReference type="Proteomes" id="UP001597478"/>
    </source>
</evidence>
<keyword evidence="4" id="KW-1185">Reference proteome</keyword>
<organism evidence="3 4">
    <name type="scientific">Prauserella oleivorans</name>
    <dbReference type="NCBI Taxonomy" id="1478153"/>
    <lineage>
        <taxon>Bacteria</taxon>
        <taxon>Bacillati</taxon>
        <taxon>Actinomycetota</taxon>
        <taxon>Actinomycetes</taxon>
        <taxon>Pseudonocardiales</taxon>
        <taxon>Pseudonocardiaceae</taxon>
        <taxon>Prauserella</taxon>
    </lineage>
</organism>
<dbReference type="EMBL" id="JBHUOF010000010">
    <property type="protein sequence ID" value="MFD2799580.1"/>
    <property type="molecule type" value="Genomic_DNA"/>
</dbReference>
<dbReference type="RefSeq" id="WP_377392426.1">
    <property type="nucleotide sequence ID" value="NZ_JBHSAN010000029.1"/>
</dbReference>
<proteinExistence type="predicted"/>
<reference evidence="4" key="1">
    <citation type="journal article" date="2019" name="Int. J. Syst. Evol. Microbiol.">
        <title>The Global Catalogue of Microorganisms (GCM) 10K type strain sequencing project: providing services to taxonomists for standard genome sequencing and annotation.</title>
        <authorList>
            <consortium name="The Broad Institute Genomics Platform"/>
            <consortium name="The Broad Institute Genome Sequencing Center for Infectious Disease"/>
            <person name="Wu L."/>
            <person name="Ma J."/>
        </authorList>
    </citation>
    <scope>NUCLEOTIDE SEQUENCE [LARGE SCALE GENOMIC DNA]</scope>
    <source>
        <strain evidence="4">IBRC-M 10906</strain>
    </source>
</reference>
<dbReference type="Pfam" id="PF12079">
    <property type="entry name" value="DUF3558"/>
    <property type="match status" value="1"/>
</dbReference>